<protein>
    <submittedName>
        <fullName evidence="2">Uncharacterized protein</fullName>
    </submittedName>
</protein>
<organism evidence="2 3">
    <name type="scientific">Collybiopsis luxurians FD-317 M1</name>
    <dbReference type="NCBI Taxonomy" id="944289"/>
    <lineage>
        <taxon>Eukaryota</taxon>
        <taxon>Fungi</taxon>
        <taxon>Dikarya</taxon>
        <taxon>Basidiomycota</taxon>
        <taxon>Agaricomycotina</taxon>
        <taxon>Agaricomycetes</taxon>
        <taxon>Agaricomycetidae</taxon>
        <taxon>Agaricales</taxon>
        <taxon>Marasmiineae</taxon>
        <taxon>Omphalotaceae</taxon>
        <taxon>Collybiopsis</taxon>
        <taxon>Collybiopsis luxurians</taxon>
    </lineage>
</organism>
<proteinExistence type="predicted"/>
<evidence type="ECO:0000256" key="1">
    <source>
        <dbReference type="SAM" id="MobiDB-lite"/>
    </source>
</evidence>
<reference evidence="2 3" key="1">
    <citation type="submission" date="2014-04" db="EMBL/GenBank/DDBJ databases">
        <title>Evolutionary Origins and Diversification of the Mycorrhizal Mutualists.</title>
        <authorList>
            <consortium name="DOE Joint Genome Institute"/>
            <consortium name="Mycorrhizal Genomics Consortium"/>
            <person name="Kohler A."/>
            <person name="Kuo A."/>
            <person name="Nagy L.G."/>
            <person name="Floudas D."/>
            <person name="Copeland A."/>
            <person name="Barry K.W."/>
            <person name="Cichocki N."/>
            <person name="Veneault-Fourrey C."/>
            <person name="LaButti K."/>
            <person name="Lindquist E.A."/>
            <person name="Lipzen A."/>
            <person name="Lundell T."/>
            <person name="Morin E."/>
            <person name="Murat C."/>
            <person name="Riley R."/>
            <person name="Ohm R."/>
            <person name="Sun H."/>
            <person name="Tunlid A."/>
            <person name="Henrissat B."/>
            <person name="Grigoriev I.V."/>
            <person name="Hibbett D.S."/>
            <person name="Martin F."/>
        </authorList>
    </citation>
    <scope>NUCLEOTIDE SEQUENCE [LARGE SCALE GENOMIC DNA]</scope>
    <source>
        <strain evidence="2 3">FD-317 M1</strain>
    </source>
</reference>
<dbReference type="AlphaFoldDB" id="A0A0D0ALP0"/>
<evidence type="ECO:0000313" key="3">
    <source>
        <dbReference type="Proteomes" id="UP000053593"/>
    </source>
</evidence>
<dbReference type="Proteomes" id="UP000053593">
    <property type="component" value="Unassembled WGS sequence"/>
</dbReference>
<evidence type="ECO:0000313" key="2">
    <source>
        <dbReference type="EMBL" id="KIK51140.1"/>
    </source>
</evidence>
<dbReference type="HOGENOM" id="CLU_2264055_0_0_1"/>
<dbReference type="EMBL" id="KN834871">
    <property type="protein sequence ID" value="KIK51140.1"/>
    <property type="molecule type" value="Genomic_DNA"/>
</dbReference>
<gene>
    <name evidence="2" type="ORF">GYMLUDRAFT_252315</name>
</gene>
<sequence>MLVSRVLFRPMPVKLRIYVGYVYSLLWVLRYKSSLIPLQRATTTLIVDATGFFTLDAPAMSQAPLSSFACLRCEDCQDTISSNMRNRQPSGVERSPTYSVFGC</sequence>
<feature type="region of interest" description="Disordered" evidence="1">
    <location>
        <begin position="84"/>
        <end position="103"/>
    </location>
</feature>
<keyword evidence="3" id="KW-1185">Reference proteome</keyword>
<name>A0A0D0ALP0_9AGAR</name>
<accession>A0A0D0ALP0</accession>